<feature type="compositionally biased region" description="Basic and acidic residues" evidence="1">
    <location>
        <begin position="286"/>
        <end position="297"/>
    </location>
</feature>
<accession>A0AAJ0BWQ6</accession>
<evidence type="ECO:0000313" key="3">
    <source>
        <dbReference type="Proteomes" id="UP001244011"/>
    </source>
</evidence>
<sequence length="385" mass="41383">MVLEAIYVTRHGFRSNWLVDPSTGEYSALISSPTGIAADPALTAHGVDQARELAAHLRTLSPPIEQVYSSPYYRCLQTVEPFVSWGQRSSGQADQGGRETDGEAKFSIRAETGLGEWYGSAPFEHPTSADPEVLKTLFPAFDLDYRPIARPTRMGETLSELHDRVAATMEGIIAQCDREGTRAILICSHAAVIIALGRVLTGAMPDDVEVEDFGAFTCGLSVFQRKITTLGGGGQGGDGRIPKDSLGEQSVDLDESGNAGRMAEIKRRGHETARILPLLSGRDKKHSSDDEQTSHADRICTRVDPAHQRVTAWRGGAGVAGGWKCLVNSECSFLKGGEERGWRFSGDEAFAGNGQLGVDAGLGLDIVMEGKAGQTGRERASKPRL</sequence>
<dbReference type="SUPFAM" id="SSF53254">
    <property type="entry name" value="Phosphoglycerate mutase-like"/>
    <property type="match status" value="1"/>
</dbReference>
<keyword evidence="3" id="KW-1185">Reference proteome</keyword>
<reference evidence="2" key="1">
    <citation type="submission" date="2023-06" db="EMBL/GenBank/DDBJ databases">
        <title>Genome-scale phylogeny and comparative genomics of the fungal order Sordariales.</title>
        <authorList>
            <consortium name="Lawrence Berkeley National Laboratory"/>
            <person name="Hensen N."/>
            <person name="Bonometti L."/>
            <person name="Westerberg I."/>
            <person name="Brannstrom I.O."/>
            <person name="Guillou S."/>
            <person name="Cros-Aarteil S."/>
            <person name="Calhoun S."/>
            <person name="Haridas S."/>
            <person name="Kuo A."/>
            <person name="Mondo S."/>
            <person name="Pangilinan J."/>
            <person name="Riley R."/>
            <person name="Labutti K."/>
            <person name="Andreopoulos B."/>
            <person name="Lipzen A."/>
            <person name="Chen C."/>
            <person name="Yanf M."/>
            <person name="Daum C."/>
            <person name="Ng V."/>
            <person name="Clum A."/>
            <person name="Steindorff A."/>
            <person name="Ohm R."/>
            <person name="Martin F."/>
            <person name="Silar P."/>
            <person name="Natvig D."/>
            <person name="Lalanne C."/>
            <person name="Gautier V."/>
            <person name="Ament-Velasquez S.L."/>
            <person name="Kruys A."/>
            <person name="Hutchinson M.I."/>
            <person name="Powell A.J."/>
            <person name="Barry K."/>
            <person name="Miller A.N."/>
            <person name="Grigoriev I.V."/>
            <person name="Debuchy R."/>
            <person name="Gladieux P."/>
            <person name="Thoren M.H."/>
            <person name="Johannesson H."/>
        </authorList>
    </citation>
    <scope>NUCLEOTIDE SEQUENCE</scope>
    <source>
        <strain evidence="2">8032-3</strain>
    </source>
</reference>
<comment type="caution">
    <text evidence="2">The sequence shown here is derived from an EMBL/GenBank/DDBJ whole genome shotgun (WGS) entry which is preliminary data.</text>
</comment>
<name>A0AAJ0BWQ6_9PEZI</name>
<dbReference type="PANTHER" id="PTHR16469:SF51">
    <property type="entry name" value="TRANSCRIPTION FACTOR TAU 55 KDA SUBUNIT"/>
    <property type="match status" value="1"/>
</dbReference>
<dbReference type="AlphaFoldDB" id="A0AAJ0BWQ6"/>
<dbReference type="SMART" id="SM00855">
    <property type="entry name" value="PGAM"/>
    <property type="match status" value="1"/>
</dbReference>
<protein>
    <submittedName>
        <fullName evidence="2">Histidine phosphatase superfamily</fullName>
    </submittedName>
</protein>
<evidence type="ECO:0000256" key="1">
    <source>
        <dbReference type="SAM" id="MobiDB-lite"/>
    </source>
</evidence>
<feature type="region of interest" description="Disordered" evidence="1">
    <location>
        <begin position="232"/>
        <end position="255"/>
    </location>
</feature>
<dbReference type="InterPro" id="IPR051710">
    <property type="entry name" value="Phosphatase_SH3-domain"/>
</dbReference>
<dbReference type="InterPro" id="IPR013078">
    <property type="entry name" value="His_Pase_superF_clade-1"/>
</dbReference>
<dbReference type="Pfam" id="PF00300">
    <property type="entry name" value="His_Phos_1"/>
    <property type="match status" value="1"/>
</dbReference>
<dbReference type="InterPro" id="IPR029033">
    <property type="entry name" value="His_PPase_superfam"/>
</dbReference>
<dbReference type="CDD" id="cd07067">
    <property type="entry name" value="HP_PGM_like"/>
    <property type="match status" value="1"/>
</dbReference>
<evidence type="ECO:0000313" key="2">
    <source>
        <dbReference type="EMBL" id="KAK1765700.1"/>
    </source>
</evidence>
<dbReference type="RefSeq" id="XP_060281913.1">
    <property type="nucleotide sequence ID" value="XM_060428390.1"/>
</dbReference>
<proteinExistence type="predicted"/>
<dbReference type="PANTHER" id="PTHR16469">
    <property type="entry name" value="UBIQUITIN-ASSOCIATED AND SH3 DOMAIN-CONTAINING BA-RELATED"/>
    <property type="match status" value="1"/>
</dbReference>
<organism evidence="2 3">
    <name type="scientific">Phialemonium atrogriseum</name>
    <dbReference type="NCBI Taxonomy" id="1093897"/>
    <lineage>
        <taxon>Eukaryota</taxon>
        <taxon>Fungi</taxon>
        <taxon>Dikarya</taxon>
        <taxon>Ascomycota</taxon>
        <taxon>Pezizomycotina</taxon>
        <taxon>Sordariomycetes</taxon>
        <taxon>Sordariomycetidae</taxon>
        <taxon>Cephalothecales</taxon>
        <taxon>Cephalothecaceae</taxon>
        <taxon>Phialemonium</taxon>
    </lineage>
</organism>
<gene>
    <name evidence="2" type="ORF">QBC33DRAFT_543667</name>
</gene>
<feature type="region of interest" description="Disordered" evidence="1">
    <location>
        <begin position="277"/>
        <end position="297"/>
    </location>
</feature>
<dbReference type="EMBL" id="MU839014">
    <property type="protein sequence ID" value="KAK1765700.1"/>
    <property type="molecule type" value="Genomic_DNA"/>
</dbReference>
<dbReference type="Proteomes" id="UP001244011">
    <property type="component" value="Unassembled WGS sequence"/>
</dbReference>
<dbReference type="GeneID" id="85311577"/>
<dbReference type="Gene3D" id="3.40.50.1240">
    <property type="entry name" value="Phosphoglycerate mutase-like"/>
    <property type="match status" value="2"/>
</dbReference>